<keyword evidence="5" id="KW-1185">Reference proteome</keyword>
<dbReference type="InterPro" id="IPR037185">
    <property type="entry name" value="EmrE-like"/>
</dbReference>
<feature type="transmembrane region" description="Helical" evidence="2">
    <location>
        <begin position="97"/>
        <end position="114"/>
    </location>
</feature>
<comment type="caution">
    <text evidence="4">The sequence shown here is derived from an EMBL/GenBank/DDBJ whole genome shotgun (WGS) entry which is preliminary data.</text>
</comment>
<organism evidence="4 5">
    <name type="scientific">Raoultibacter massiliensis</name>
    <dbReference type="NCBI Taxonomy" id="1852371"/>
    <lineage>
        <taxon>Bacteria</taxon>
        <taxon>Bacillati</taxon>
        <taxon>Actinomycetota</taxon>
        <taxon>Coriobacteriia</taxon>
        <taxon>Eggerthellales</taxon>
        <taxon>Eggerthellaceae</taxon>
        <taxon>Raoultibacter</taxon>
    </lineage>
</organism>
<keyword evidence="2" id="KW-0472">Membrane</keyword>
<comment type="similarity">
    <text evidence="1">Belongs to the EamA transporter family.</text>
</comment>
<evidence type="ECO:0000313" key="4">
    <source>
        <dbReference type="EMBL" id="MEQ3361698.1"/>
    </source>
</evidence>
<reference evidence="4 5" key="1">
    <citation type="submission" date="2024-04" db="EMBL/GenBank/DDBJ databases">
        <title>Human intestinal bacterial collection.</title>
        <authorList>
            <person name="Pauvert C."/>
            <person name="Hitch T.C.A."/>
            <person name="Clavel T."/>
        </authorList>
    </citation>
    <scope>NUCLEOTIDE SEQUENCE [LARGE SCALE GENOMIC DNA]</scope>
    <source>
        <strain evidence="4 5">CLA-KB-H42</strain>
    </source>
</reference>
<feature type="transmembrane region" description="Helical" evidence="2">
    <location>
        <begin position="176"/>
        <end position="197"/>
    </location>
</feature>
<dbReference type="EMBL" id="JBBNOP010000001">
    <property type="protein sequence ID" value="MEQ3361698.1"/>
    <property type="molecule type" value="Genomic_DNA"/>
</dbReference>
<feature type="transmembrane region" description="Helical" evidence="2">
    <location>
        <begin position="123"/>
        <end position="142"/>
    </location>
</feature>
<protein>
    <submittedName>
        <fullName evidence="4">DMT family transporter</fullName>
    </submittedName>
</protein>
<evidence type="ECO:0000256" key="2">
    <source>
        <dbReference type="SAM" id="Phobius"/>
    </source>
</evidence>
<feature type="transmembrane region" description="Helical" evidence="2">
    <location>
        <begin position="148"/>
        <end position="164"/>
    </location>
</feature>
<accession>A0ABV1JAB9</accession>
<evidence type="ECO:0000259" key="3">
    <source>
        <dbReference type="Pfam" id="PF00892"/>
    </source>
</evidence>
<evidence type="ECO:0000313" key="5">
    <source>
        <dbReference type="Proteomes" id="UP001487305"/>
    </source>
</evidence>
<dbReference type="Proteomes" id="UP001487305">
    <property type="component" value="Unassembled WGS sequence"/>
</dbReference>
<dbReference type="Pfam" id="PF00892">
    <property type="entry name" value="EamA"/>
    <property type="match status" value="2"/>
</dbReference>
<evidence type="ECO:0000256" key="1">
    <source>
        <dbReference type="ARBA" id="ARBA00007362"/>
    </source>
</evidence>
<feature type="domain" description="EamA" evidence="3">
    <location>
        <begin position="149"/>
        <end position="280"/>
    </location>
</feature>
<proteinExistence type="inferred from homology"/>
<name>A0ABV1JAB9_9ACTN</name>
<dbReference type="PANTHER" id="PTHR22911">
    <property type="entry name" value="ACYL-MALONYL CONDENSING ENZYME-RELATED"/>
    <property type="match status" value="1"/>
</dbReference>
<feature type="transmembrane region" description="Helical" evidence="2">
    <location>
        <begin position="203"/>
        <end position="228"/>
    </location>
</feature>
<dbReference type="InterPro" id="IPR000620">
    <property type="entry name" value="EamA_dom"/>
</dbReference>
<keyword evidence="2" id="KW-0812">Transmembrane</keyword>
<keyword evidence="2" id="KW-1133">Transmembrane helix</keyword>
<dbReference type="PANTHER" id="PTHR22911:SF137">
    <property type="entry name" value="SOLUTE CARRIER FAMILY 35 MEMBER G2-RELATED"/>
    <property type="match status" value="1"/>
</dbReference>
<dbReference type="RefSeq" id="WP_102375380.1">
    <property type="nucleotide sequence ID" value="NZ_JBBNOP010000001.1"/>
</dbReference>
<feature type="transmembrane region" description="Helical" evidence="2">
    <location>
        <begin position="66"/>
        <end position="85"/>
    </location>
</feature>
<feature type="transmembrane region" description="Helical" evidence="2">
    <location>
        <begin position="33"/>
        <end position="54"/>
    </location>
</feature>
<dbReference type="SUPFAM" id="SSF103481">
    <property type="entry name" value="Multidrug resistance efflux transporter EmrE"/>
    <property type="match status" value="2"/>
</dbReference>
<feature type="domain" description="EamA" evidence="3">
    <location>
        <begin position="4"/>
        <end position="136"/>
    </location>
</feature>
<gene>
    <name evidence="4" type="ORF">AAA083_01770</name>
</gene>
<sequence length="302" mass="31922">MTAKGLFCIFAAAVCFGMMPVWAKLAYETGMDPLALIVLRTVFATIVLLVWFVLKRRPPVVPRGSRVPTLTTCCLYAAMMISYFYACQDLDSGIANALYHLYPVIIAVLSVMLGKSRATLRTWLTLAIALVGFTLLANIGSAAVRAESVALILLAAVLFALYSLKLDTDKMESIDPFALTFYICVTSCVVAGGLWFANGSAPFAISAGALAYALLIALFSTVFGLAAYIEATQILGPVKASILSNAEVVITFAAGALLLSESISAESAVGCALIVAACVLACARQSKENSLESAGKERTREG</sequence>
<dbReference type="Gene3D" id="1.10.3730.20">
    <property type="match status" value="1"/>
</dbReference>